<comment type="caution">
    <text evidence="2">The sequence shown here is derived from an EMBL/GenBank/DDBJ whole genome shotgun (WGS) entry which is preliminary data.</text>
</comment>
<keyword evidence="1" id="KW-0812">Transmembrane</keyword>
<keyword evidence="1" id="KW-0472">Membrane</keyword>
<name>A0A942THD9_9BACI</name>
<protein>
    <submittedName>
        <fullName evidence="2">Uncharacterized protein</fullName>
    </submittedName>
</protein>
<organism evidence="2 3">
    <name type="scientific">Lederbergia citri</name>
    <dbReference type="NCBI Taxonomy" id="2833580"/>
    <lineage>
        <taxon>Bacteria</taxon>
        <taxon>Bacillati</taxon>
        <taxon>Bacillota</taxon>
        <taxon>Bacilli</taxon>
        <taxon>Bacillales</taxon>
        <taxon>Bacillaceae</taxon>
        <taxon>Lederbergia</taxon>
    </lineage>
</organism>
<keyword evidence="1" id="KW-1133">Transmembrane helix</keyword>
<sequence length="128" mass="14388">MIITSISLSGIFFIIGDIFEHCCKVQHQKKAIDIKIRNNRIGNLKLFKVVFQFLAITSLIIAPYLTLALSDNTLNKVSNTFSMLAIGLTVFKIGLDNSMKKSEFENTVADELFKLAESTVQSQEKKNE</sequence>
<reference evidence="2 3" key="1">
    <citation type="submission" date="2021-05" db="EMBL/GenBank/DDBJ databases">
        <title>Novel Bacillus species.</title>
        <authorList>
            <person name="Liu G."/>
        </authorList>
    </citation>
    <scope>NUCLEOTIDE SEQUENCE [LARGE SCALE GENOMIC DNA]</scope>
    <source>
        <strain evidence="3">FJAT-49780</strain>
    </source>
</reference>
<dbReference type="EMBL" id="JAGYPG010000005">
    <property type="protein sequence ID" value="MBS4197680.1"/>
    <property type="molecule type" value="Genomic_DNA"/>
</dbReference>
<keyword evidence="3" id="KW-1185">Reference proteome</keyword>
<feature type="transmembrane region" description="Helical" evidence="1">
    <location>
        <begin position="46"/>
        <end position="65"/>
    </location>
</feature>
<gene>
    <name evidence="2" type="ORF">KHA97_21795</name>
</gene>
<feature type="transmembrane region" description="Helical" evidence="1">
    <location>
        <begin position="77"/>
        <end position="95"/>
    </location>
</feature>
<dbReference type="Proteomes" id="UP000681414">
    <property type="component" value="Unassembled WGS sequence"/>
</dbReference>
<evidence type="ECO:0000313" key="3">
    <source>
        <dbReference type="Proteomes" id="UP000681414"/>
    </source>
</evidence>
<evidence type="ECO:0000256" key="1">
    <source>
        <dbReference type="SAM" id="Phobius"/>
    </source>
</evidence>
<dbReference type="AlphaFoldDB" id="A0A942THD9"/>
<proteinExistence type="predicted"/>
<evidence type="ECO:0000313" key="2">
    <source>
        <dbReference type="EMBL" id="MBS4197680.1"/>
    </source>
</evidence>
<accession>A0A942THD9</accession>
<dbReference type="RefSeq" id="WP_213126918.1">
    <property type="nucleotide sequence ID" value="NZ_JAGYPG010000005.1"/>
</dbReference>